<keyword evidence="1" id="KW-0175">Coiled coil</keyword>
<dbReference type="Ensembl" id="ENSMGAT00000032828.1">
    <property type="protein sequence ID" value="ENSMGAP00000020000.1"/>
    <property type="gene ID" value="ENSMGAG00000019129.1"/>
</dbReference>
<name>A0A803XKF4_MELGA</name>
<dbReference type="PANTHER" id="PTHR18871">
    <property type="entry name" value="CENTROSOMAL PROTEIN OF 112 KDA"/>
    <property type="match status" value="1"/>
</dbReference>
<evidence type="ECO:0000256" key="2">
    <source>
        <dbReference type="SAM" id="MobiDB-lite"/>
    </source>
</evidence>
<organism evidence="3 4">
    <name type="scientific">Meleagris gallopavo</name>
    <name type="common">Wild turkey</name>
    <dbReference type="NCBI Taxonomy" id="9103"/>
    <lineage>
        <taxon>Eukaryota</taxon>
        <taxon>Metazoa</taxon>
        <taxon>Chordata</taxon>
        <taxon>Craniata</taxon>
        <taxon>Vertebrata</taxon>
        <taxon>Euteleostomi</taxon>
        <taxon>Archelosauria</taxon>
        <taxon>Archosauria</taxon>
        <taxon>Dinosauria</taxon>
        <taxon>Saurischia</taxon>
        <taxon>Theropoda</taxon>
        <taxon>Coelurosauria</taxon>
        <taxon>Aves</taxon>
        <taxon>Neognathae</taxon>
        <taxon>Galloanserae</taxon>
        <taxon>Galliformes</taxon>
        <taxon>Phasianidae</taxon>
        <taxon>Meleagridinae</taxon>
        <taxon>Meleagris</taxon>
    </lineage>
</organism>
<evidence type="ECO:0000313" key="4">
    <source>
        <dbReference type="Proteomes" id="UP000001645"/>
    </source>
</evidence>
<feature type="region of interest" description="Disordered" evidence="2">
    <location>
        <begin position="1"/>
        <end position="20"/>
    </location>
</feature>
<protein>
    <recommendedName>
        <fullName evidence="5">Centrosomal protein 112</fullName>
    </recommendedName>
</protein>
<gene>
    <name evidence="3" type="primary">LOC104913803</name>
</gene>
<proteinExistence type="predicted"/>
<dbReference type="PANTHER" id="PTHR18871:SF2">
    <property type="entry name" value="CENTROSOMAL PROTEIN OF 112 KDA"/>
    <property type="match status" value="1"/>
</dbReference>
<evidence type="ECO:0008006" key="5">
    <source>
        <dbReference type="Google" id="ProtNLM"/>
    </source>
</evidence>
<accession>A0A803XKF4</accession>
<sequence>MELSLQGEEERQRAARDRKAAVSQLKAETERMVLDLKKVHAAETEKALDKANGRLKQMEKECSQKLAKSSQIIAELKTTISSLTEENSRQQLAAEQRLQEVVQQFEDKKQQLITDNNRAIKALQDEAERSRSQARAAEKKLQRRELETHEQVTHIRQEYETKLKSLMPASLRQELEDTIVSLKSQVNILQKRASVQQEELNSYPTRR</sequence>
<evidence type="ECO:0000313" key="3">
    <source>
        <dbReference type="Ensembl" id="ENSMGAP00000020000.1"/>
    </source>
</evidence>
<feature type="region of interest" description="Disordered" evidence="2">
    <location>
        <begin position="123"/>
        <end position="152"/>
    </location>
</feature>
<dbReference type="InParanoid" id="A0A803XKF4"/>
<reference evidence="3 4" key="1">
    <citation type="journal article" date="2010" name="PLoS Biol.">
        <title>Multi-platform next-generation sequencing of the domestic turkey (Meleagris gallopavo): genome assembly and analysis.</title>
        <authorList>
            <person name="Dalloul R.A."/>
            <person name="Long J.A."/>
            <person name="Zimin A.V."/>
            <person name="Aslam L."/>
            <person name="Beal K."/>
            <person name="Blomberg L.A."/>
            <person name="Bouffard P."/>
            <person name="Burt D.W."/>
            <person name="Crasta O."/>
            <person name="Crooijmans R.P."/>
            <person name="Cooper K."/>
            <person name="Coulombe R.A."/>
            <person name="De S."/>
            <person name="Delany M.E."/>
            <person name="Dodgson J.B."/>
            <person name="Dong J.J."/>
            <person name="Evans C."/>
            <person name="Frederickson K.M."/>
            <person name="Flicek P."/>
            <person name="Florea L."/>
            <person name="Folkerts O."/>
            <person name="Groenen M.A."/>
            <person name="Harkins T.T."/>
            <person name="Herrero J."/>
            <person name="Hoffmann S."/>
            <person name="Megens H.J."/>
            <person name="Jiang A."/>
            <person name="de Jong P."/>
            <person name="Kaiser P."/>
            <person name="Kim H."/>
            <person name="Kim K.W."/>
            <person name="Kim S."/>
            <person name="Langenberger D."/>
            <person name="Lee M.K."/>
            <person name="Lee T."/>
            <person name="Mane S."/>
            <person name="Marcais G."/>
            <person name="Marz M."/>
            <person name="McElroy A.P."/>
            <person name="Modise T."/>
            <person name="Nefedov M."/>
            <person name="Notredame C."/>
            <person name="Paton I.R."/>
            <person name="Payne W.S."/>
            <person name="Pertea G."/>
            <person name="Prickett D."/>
            <person name="Puiu D."/>
            <person name="Qioa D."/>
            <person name="Raineri E."/>
            <person name="Ruffier M."/>
            <person name="Salzberg S.L."/>
            <person name="Schatz M.C."/>
            <person name="Scheuring C."/>
            <person name="Schmidt C.J."/>
            <person name="Schroeder S."/>
            <person name="Searle S.M."/>
            <person name="Smith E.J."/>
            <person name="Smith J."/>
            <person name="Sonstegard T.S."/>
            <person name="Stadler P.F."/>
            <person name="Tafer H."/>
            <person name="Tu Z.J."/>
            <person name="Van Tassell C.P."/>
            <person name="Vilella A.J."/>
            <person name="Williams K.P."/>
            <person name="Yorke J.A."/>
            <person name="Zhang L."/>
            <person name="Zhang H.B."/>
            <person name="Zhang X."/>
            <person name="Zhang Y."/>
            <person name="Reed K.M."/>
        </authorList>
    </citation>
    <scope>NUCLEOTIDE SEQUENCE [LARGE SCALE GENOMIC DNA]</scope>
</reference>
<keyword evidence="4" id="KW-1185">Reference proteome</keyword>
<dbReference type="InterPro" id="IPR055310">
    <property type="entry name" value="CEP112"/>
</dbReference>
<reference evidence="3" key="2">
    <citation type="submission" date="2025-08" db="UniProtKB">
        <authorList>
            <consortium name="Ensembl"/>
        </authorList>
    </citation>
    <scope>IDENTIFICATION</scope>
</reference>
<feature type="compositionally biased region" description="Basic and acidic residues" evidence="2">
    <location>
        <begin position="8"/>
        <end position="20"/>
    </location>
</feature>
<dbReference type="GeneTree" id="ENSGT00940000166387"/>
<dbReference type="Proteomes" id="UP000001645">
    <property type="component" value="Chromosome 20"/>
</dbReference>
<evidence type="ECO:0000256" key="1">
    <source>
        <dbReference type="SAM" id="Coils"/>
    </source>
</evidence>
<feature type="coiled-coil region" evidence="1">
    <location>
        <begin position="172"/>
        <end position="199"/>
    </location>
</feature>
<dbReference type="AlphaFoldDB" id="A0A803XKF4"/>
<reference evidence="3" key="3">
    <citation type="submission" date="2025-09" db="UniProtKB">
        <authorList>
            <consortium name="Ensembl"/>
        </authorList>
    </citation>
    <scope>IDENTIFICATION</scope>
</reference>